<keyword evidence="3" id="KW-1185">Reference proteome</keyword>
<gene>
    <name evidence="2" type="ORF">PIB30_014352</name>
</gene>
<accession>A0ABU6S666</accession>
<feature type="compositionally biased region" description="Low complexity" evidence="1">
    <location>
        <begin position="11"/>
        <end position="21"/>
    </location>
</feature>
<dbReference type="EMBL" id="JASCZI010060453">
    <property type="protein sequence ID" value="MED6131906.1"/>
    <property type="molecule type" value="Genomic_DNA"/>
</dbReference>
<name>A0ABU6S666_9FABA</name>
<reference evidence="2 3" key="1">
    <citation type="journal article" date="2023" name="Plants (Basel)">
        <title>Bridging the Gap: Combining Genomics and Transcriptomics Approaches to Understand Stylosanthes scabra, an Orphan Legume from the Brazilian Caatinga.</title>
        <authorList>
            <person name="Ferreira-Neto J.R.C."/>
            <person name="da Silva M.D."/>
            <person name="Binneck E."/>
            <person name="de Melo N.F."/>
            <person name="da Silva R.H."/>
            <person name="de Melo A.L.T.M."/>
            <person name="Pandolfi V."/>
            <person name="Bustamante F.O."/>
            <person name="Brasileiro-Vidal A.C."/>
            <person name="Benko-Iseppon A.M."/>
        </authorList>
    </citation>
    <scope>NUCLEOTIDE SEQUENCE [LARGE SCALE GENOMIC DNA]</scope>
    <source>
        <tissue evidence="2">Leaves</tissue>
    </source>
</reference>
<proteinExistence type="predicted"/>
<dbReference type="Proteomes" id="UP001341840">
    <property type="component" value="Unassembled WGS sequence"/>
</dbReference>
<comment type="caution">
    <text evidence="2">The sequence shown here is derived from an EMBL/GenBank/DDBJ whole genome shotgun (WGS) entry which is preliminary data.</text>
</comment>
<evidence type="ECO:0000256" key="1">
    <source>
        <dbReference type="SAM" id="MobiDB-lite"/>
    </source>
</evidence>
<protein>
    <submittedName>
        <fullName evidence="2">Uncharacterized protein</fullName>
    </submittedName>
</protein>
<feature type="region of interest" description="Disordered" evidence="1">
    <location>
        <begin position="1"/>
        <end position="26"/>
    </location>
</feature>
<evidence type="ECO:0000313" key="3">
    <source>
        <dbReference type="Proteomes" id="UP001341840"/>
    </source>
</evidence>
<sequence length="134" mass="14849">MIVRKSSKFENPNNQQPKNQPVIATNNGEGIPQSQSCFNVLLETVKSTEAEVVMNPIRSFRKNRCKLPSSPAKWHFILLRRRFYACARPCLCAYIEKLSLLSAAATLHSSPPLQATDFLLLVGLFKGVSASSNA</sequence>
<organism evidence="2 3">
    <name type="scientific">Stylosanthes scabra</name>
    <dbReference type="NCBI Taxonomy" id="79078"/>
    <lineage>
        <taxon>Eukaryota</taxon>
        <taxon>Viridiplantae</taxon>
        <taxon>Streptophyta</taxon>
        <taxon>Embryophyta</taxon>
        <taxon>Tracheophyta</taxon>
        <taxon>Spermatophyta</taxon>
        <taxon>Magnoliopsida</taxon>
        <taxon>eudicotyledons</taxon>
        <taxon>Gunneridae</taxon>
        <taxon>Pentapetalae</taxon>
        <taxon>rosids</taxon>
        <taxon>fabids</taxon>
        <taxon>Fabales</taxon>
        <taxon>Fabaceae</taxon>
        <taxon>Papilionoideae</taxon>
        <taxon>50 kb inversion clade</taxon>
        <taxon>dalbergioids sensu lato</taxon>
        <taxon>Dalbergieae</taxon>
        <taxon>Pterocarpus clade</taxon>
        <taxon>Stylosanthes</taxon>
    </lineage>
</organism>
<evidence type="ECO:0000313" key="2">
    <source>
        <dbReference type="EMBL" id="MED6131906.1"/>
    </source>
</evidence>